<dbReference type="Proteomes" id="UP000236514">
    <property type="component" value="Unassembled WGS sequence"/>
</dbReference>
<dbReference type="EMBL" id="POTQ01000007">
    <property type="protein sequence ID" value="PNV58061.1"/>
    <property type="molecule type" value="Genomic_DNA"/>
</dbReference>
<reference evidence="8 10" key="2">
    <citation type="submission" date="2018-01" db="EMBL/GenBank/DDBJ databases">
        <title>Draft genome sequence of the feruloyl esterase-producing strain Lactobacillus fermentum CRL 1446, isolated from artisanal goat milk cheese.</title>
        <authorList>
            <person name="Abeijon Mukdsi M.C."/>
            <person name="Saavedra L."/>
            <person name="Gauffin Cano M.P."/>
            <person name="Hebert E.M."/>
            <person name="Medina R.B."/>
        </authorList>
    </citation>
    <scope>NUCLEOTIDE SEQUENCE [LARGE SCALE GENOMIC DNA]</scope>
    <source>
        <strain evidence="8 10">CRL 1446</strain>
    </source>
</reference>
<dbReference type="RefSeq" id="WP_069775795.1">
    <property type="nucleotide sequence ID" value="NZ_CABJBV010000010.1"/>
</dbReference>
<reference evidence="6 9" key="1">
    <citation type="submission" date="2016-09" db="EMBL/GenBank/DDBJ databases">
        <title>Genome Sequence of the Lactobacillus fermentum strain NCC2970 (CNCM I-5068).</title>
        <authorList>
            <person name="Barretto C."/>
            <person name="Ngom-Bru C."/>
            <person name="Genevaz A."/>
            <person name="Fournier C."/>
            <person name="Moine D."/>
            <person name="Kassam M."/>
            <person name="Iltis A."/>
            <person name="Sagory-Zalkind P."/>
            <person name="Faucherand G."/>
            <person name="Descombes P."/>
            <person name="Duboux S."/>
        </authorList>
    </citation>
    <scope>NUCLEOTIDE SEQUENCE [LARGE SCALE GENOMIC DNA]</scope>
    <source>
        <strain evidence="6 9">NCC2970</strain>
    </source>
</reference>
<dbReference type="Proteomes" id="UP000094714">
    <property type="component" value="Chromosome"/>
</dbReference>
<evidence type="ECO:0000313" key="8">
    <source>
        <dbReference type="EMBL" id="PNV58061.1"/>
    </source>
</evidence>
<evidence type="ECO:0000313" key="9">
    <source>
        <dbReference type="Proteomes" id="UP000094714"/>
    </source>
</evidence>
<dbReference type="Gene3D" id="3.20.20.70">
    <property type="entry name" value="Aldolase class I"/>
    <property type="match status" value="1"/>
</dbReference>
<protein>
    <recommendedName>
        <fullName evidence="2">Probable nitronate monooxygenase</fullName>
    </recommendedName>
</protein>
<reference evidence="7 11" key="3">
    <citation type="submission" date="2019-10" db="EMBL/GenBank/DDBJ databases">
        <title>Genome Sequencing and assembly of Lactobacillus fermentum I2, a lactic acid bacteria.</title>
        <authorList>
            <person name="Lopes L.S."/>
            <person name="Persinoti G.F."/>
            <person name="Riano-Pachon D.M."/>
            <person name="Labate C.A."/>
        </authorList>
    </citation>
    <scope>NUCLEOTIDE SEQUENCE [LARGE SCALE GENOMIC DNA]</scope>
    <source>
        <strain evidence="7 11">I2</strain>
    </source>
</reference>
<evidence type="ECO:0000256" key="5">
    <source>
        <dbReference type="ARBA" id="ARBA00023002"/>
    </source>
</evidence>
<evidence type="ECO:0000256" key="1">
    <source>
        <dbReference type="ARBA" id="ARBA00003535"/>
    </source>
</evidence>
<dbReference type="EMBL" id="WHJL01000006">
    <property type="protein sequence ID" value="MPQ34596.1"/>
    <property type="molecule type" value="Genomic_DNA"/>
</dbReference>
<keyword evidence="5" id="KW-0560">Oxidoreductase</keyword>
<dbReference type="GO" id="GO:0018580">
    <property type="term" value="F:nitronate monooxygenase activity"/>
    <property type="evidence" value="ECO:0007669"/>
    <property type="project" value="InterPro"/>
</dbReference>
<sequence length="316" mass="33165">MSSVTELLHTKYPLVQAPMNWATDARFVAAVANAGALGVLGPNAGLSEMVHGSAAHERQLQAQLDQVRTLTDQPIGINVVLEPDPAPHMNSTLEVAFANGLRYFAVVGEPDQAVYRRIKDHGGVILARPLTPTVANAKAAEAYGADILVATGYDEGGILPQHFQGTFTVVPTMADAVSIPVLAAGGINDARGVRAALVLGAQGVYVGTRFLVTAEAPVAPAAKETLLAGSYDQVDLVSHDQRSLMTPGAKQLAARFKETNDGRAIDQIIAQRGGMLPGLRLGQVDDNIISTNTGLDLIKHGGTVAELVEELMEGIK</sequence>
<accession>A0A1D7ZW98</accession>
<name>A0A1D7ZW98_LIMFE</name>
<dbReference type="Proteomes" id="UP000466799">
    <property type="component" value="Unassembled WGS sequence"/>
</dbReference>
<evidence type="ECO:0000256" key="3">
    <source>
        <dbReference type="ARBA" id="ARBA00022630"/>
    </source>
</evidence>
<evidence type="ECO:0000256" key="2">
    <source>
        <dbReference type="ARBA" id="ARBA00013457"/>
    </source>
</evidence>
<dbReference type="EMBL" id="CP017151">
    <property type="protein sequence ID" value="AOR74134.1"/>
    <property type="molecule type" value="Genomic_DNA"/>
</dbReference>
<evidence type="ECO:0000313" key="7">
    <source>
        <dbReference type="EMBL" id="MPQ34596.1"/>
    </source>
</evidence>
<keyword evidence="7" id="KW-0503">Monooxygenase</keyword>
<dbReference type="CDD" id="cd04730">
    <property type="entry name" value="NPD_like"/>
    <property type="match status" value="1"/>
</dbReference>
<dbReference type="Pfam" id="PF03060">
    <property type="entry name" value="NMO"/>
    <property type="match status" value="1"/>
</dbReference>
<gene>
    <name evidence="8" type="ORF">C1Y38_04705</name>
    <name evidence="7" type="ORF">GC247_01375</name>
    <name evidence="6" type="ORF">LACFE_CDS0668</name>
</gene>
<dbReference type="AlphaFoldDB" id="A0A1D7ZW98"/>
<proteinExistence type="predicted"/>
<keyword evidence="4" id="KW-0288">FMN</keyword>
<dbReference type="PANTHER" id="PTHR32332">
    <property type="entry name" value="2-NITROPROPANE DIOXYGENASE"/>
    <property type="match status" value="1"/>
</dbReference>
<evidence type="ECO:0000313" key="6">
    <source>
        <dbReference type="EMBL" id="AOR74134.1"/>
    </source>
</evidence>
<dbReference type="InterPro" id="IPR004136">
    <property type="entry name" value="NMO"/>
</dbReference>
<evidence type="ECO:0000256" key="4">
    <source>
        <dbReference type="ARBA" id="ARBA00022643"/>
    </source>
</evidence>
<dbReference type="PANTHER" id="PTHR32332:SF20">
    <property type="entry name" value="2-NITROPROPANE DIOXYGENASE-LIKE PROTEIN"/>
    <property type="match status" value="1"/>
</dbReference>
<keyword evidence="3" id="KW-0285">Flavoprotein</keyword>
<dbReference type="PATRIC" id="fig|1613.112.peg.701"/>
<comment type="function">
    <text evidence="1">Nitronate monooxygenase that uses molecular oxygen to catalyze the oxidative denitrification of alkyl nitronates. Acts on propionate 3-nitronate (P3N), the presumed physiological substrate. Probably functions in the detoxification of P3N, a metabolic poison produced by plants and fungi as a defense mechanism.</text>
</comment>
<dbReference type="SUPFAM" id="SSF51412">
    <property type="entry name" value="Inosine monophosphate dehydrogenase (IMPDH)"/>
    <property type="match status" value="1"/>
</dbReference>
<organism evidence="6 9">
    <name type="scientific">Limosilactobacillus fermentum</name>
    <name type="common">Lactobacillus fermentum</name>
    <dbReference type="NCBI Taxonomy" id="1613"/>
    <lineage>
        <taxon>Bacteria</taxon>
        <taxon>Bacillati</taxon>
        <taxon>Bacillota</taxon>
        <taxon>Bacilli</taxon>
        <taxon>Lactobacillales</taxon>
        <taxon>Lactobacillaceae</taxon>
        <taxon>Limosilactobacillus</taxon>
    </lineage>
</organism>
<dbReference type="InterPro" id="IPR013785">
    <property type="entry name" value="Aldolase_TIM"/>
</dbReference>
<evidence type="ECO:0000313" key="10">
    <source>
        <dbReference type="Proteomes" id="UP000236514"/>
    </source>
</evidence>
<evidence type="ECO:0000313" key="11">
    <source>
        <dbReference type="Proteomes" id="UP000466799"/>
    </source>
</evidence>